<dbReference type="InterPro" id="IPR000792">
    <property type="entry name" value="Tscrpt_reg_LuxR_C"/>
</dbReference>
<dbReference type="Gene3D" id="1.10.10.10">
    <property type="entry name" value="Winged helix-like DNA-binding domain superfamily/Winged helix DNA-binding domain"/>
    <property type="match status" value="1"/>
</dbReference>
<name>A0A3B0XMG7_9ZZZZ</name>
<dbReference type="SUPFAM" id="SSF46894">
    <property type="entry name" value="C-terminal effector domain of the bipartite response regulators"/>
    <property type="match status" value="1"/>
</dbReference>
<reference evidence="3" key="1">
    <citation type="submission" date="2018-06" db="EMBL/GenBank/DDBJ databases">
        <authorList>
            <person name="Zhirakovskaya E."/>
        </authorList>
    </citation>
    <scope>NUCLEOTIDE SEQUENCE</scope>
</reference>
<keyword evidence="1" id="KW-0238">DNA-binding</keyword>
<dbReference type="PANTHER" id="PTHR43214:SF38">
    <property type="entry name" value="NITRATE_NITRITE RESPONSE REGULATOR PROTEIN NARL"/>
    <property type="match status" value="1"/>
</dbReference>
<dbReference type="GO" id="GO:0006355">
    <property type="term" value="P:regulation of DNA-templated transcription"/>
    <property type="evidence" value="ECO:0007669"/>
    <property type="project" value="InterPro"/>
</dbReference>
<dbReference type="PANTHER" id="PTHR43214">
    <property type="entry name" value="TWO-COMPONENT RESPONSE REGULATOR"/>
    <property type="match status" value="1"/>
</dbReference>
<dbReference type="SMART" id="SM00421">
    <property type="entry name" value="HTH_LUXR"/>
    <property type="match status" value="1"/>
</dbReference>
<dbReference type="AlphaFoldDB" id="A0A3B0XMG7"/>
<dbReference type="EMBL" id="UOFH01000284">
    <property type="protein sequence ID" value="VAW64342.1"/>
    <property type="molecule type" value="Genomic_DNA"/>
</dbReference>
<dbReference type="PRINTS" id="PR00038">
    <property type="entry name" value="HTHLUXR"/>
</dbReference>
<dbReference type="GO" id="GO:0003677">
    <property type="term" value="F:DNA binding"/>
    <property type="evidence" value="ECO:0007669"/>
    <property type="project" value="UniProtKB-KW"/>
</dbReference>
<evidence type="ECO:0000256" key="1">
    <source>
        <dbReference type="ARBA" id="ARBA00023125"/>
    </source>
</evidence>
<protein>
    <recommendedName>
        <fullName evidence="2">HTH luxR-type domain-containing protein</fullName>
    </recommendedName>
</protein>
<dbReference type="Pfam" id="PF00196">
    <property type="entry name" value="GerE"/>
    <property type="match status" value="1"/>
</dbReference>
<accession>A0A3B0XMG7</accession>
<organism evidence="3">
    <name type="scientific">hydrothermal vent metagenome</name>
    <dbReference type="NCBI Taxonomy" id="652676"/>
    <lineage>
        <taxon>unclassified sequences</taxon>
        <taxon>metagenomes</taxon>
        <taxon>ecological metagenomes</taxon>
    </lineage>
</organism>
<dbReference type="InterPro" id="IPR016032">
    <property type="entry name" value="Sig_transdc_resp-reg_C-effctor"/>
</dbReference>
<sequence length="262" mass="30044">MLKNLKNKPLTINIIAEFSPVLKNIINNLNDAFEITHFKTSMDEGCNVLLEQGDVDLVMLHYPLINNKMSDCIESLRQTSKSTKILIFGSNVEDSVLHKMLRFGVNGYVDETLKRVDLIKAVEQIMLGRLWVERHILEEFAYRTFELESIIEDIIKSKVKQLGDALTPRETQVLQLVLNGLATREIADALHLSEQSVKLHLGRMFKKFEVTNRSQLILLAFERVCPISNMIRLFRTGIDKKRLAQGKKELIVDPLNIKENCV</sequence>
<dbReference type="Gene3D" id="3.40.50.2300">
    <property type="match status" value="1"/>
</dbReference>
<feature type="domain" description="HTH luxR-type" evidence="2">
    <location>
        <begin position="159"/>
        <end position="224"/>
    </location>
</feature>
<dbReference type="InterPro" id="IPR036388">
    <property type="entry name" value="WH-like_DNA-bd_sf"/>
</dbReference>
<dbReference type="PROSITE" id="PS50043">
    <property type="entry name" value="HTH_LUXR_2"/>
    <property type="match status" value="1"/>
</dbReference>
<gene>
    <name evidence="3" type="ORF">MNBD_GAMMA08-2828</name>
</gene>
<proteinExistence type="predicted"/>
<evidence type="ECO:0000259" key="2">
    <source>
        <dbReference type="PROSITE" id="PS50043"/>
    </source>
</evidence>
<dbReference type="InterPro" id="IPR011006">
    <property type="entry name" value="CheY-like_superfamily"/>
</dbReference>
<dbReference type="SUPFAM" id="SSF52172">
    <property type="entry name" value="CheY-like"/>
    <property type="match status" value="1"/>
</dbReference>
<dbReference type="InterPro" id="IPR039420">
    <property type="entry name" value="WalR-like"/>
</dbReference>
<dbReference type="CDD" id="cd06170">
    <property type="entry name" value="LuxR_C_like"/>
    <property type="match status" value="1"/>
</dbReference>
<evidence type="ECO:0000313" key="3">
    <source>
        <dbReference type="EMBL" id="VAW64342.1"/>
    </source>
</evidence>
<dbReference type="PROSITE" id="PS00622">
    <property type="entry name" value="HTH_LUXR_1"/>
    <property type="match status" value="1"/>
</dbReference>